<comment type="caution">
    <text evidence="8">The sequence shown here is derived from an EMBL/GenBank/DDBJ whole genome shotgun (WGS) entry which is preliminary data.</text>
</comment>
<evidence type="ECO:0000256" key="5">
    <source>
        <dbReference type="ARBA" id="ARBA00023295"/>
    </source>
</evidence>
<dbReference type="Pfam" id="PF02836">
    <property type="entry name" value="Glyco_hydro_2_C"/>
    <property type="match status" value="1"/>
</dbReference>
<dbReference type="SUPFAM" id="SSF74650">
    <property type="entry name" value="Galactose mutarotase-like"/>
    <property type="match status" value="1"/>
</dbReference>
<protein>
    <recommendedName>
        <fullName evidence="3">beta-galactosidase</fullName>
        <ecNumber evidence="3">3.2.1.23</ecNumber>
    </recommendedName>
    <alternativeName>
        <fullName evidence="6">Lactase</fullName>
    </alternativeName>
</protein>
<dbReference type="AlphaFoldDB" id="A0A1Y2F7Y4"/>
<gene>
    <name evidence="8" type="ORF">BCR37DRAFT_394025</name>
</gene>
<dbReference type="InterPro" id="IPR036156">
    <property type="entry name" value="Beta-gal/glucu_dom_sf"/>
</dbReference>
<sequence length="1007" mass="114305">MPPADWENEQVVERNRLPPRAYYLPKDCISLNGTWSFHYSSTPLEAQNVDETAKWSKMDVPSMWQLHKSKRFGHPAYTNVKYEIPVDPPRVPTDNPVGTYERSIEITKSWAARNNTILRFEGVDSAFHLFVNGEQVGYAQGSRNAAEFDITAYTHIGADNRIRVRVYQWSDGTYLEDQDQWWLSGIFRDVYQLGFAKTAKIEDFQVKTTFPKADEDSYVDALLRWNVSVSVSQASQLRVELLDQSGGRVGDSLAQFGSSGHQTGQMALAAPALWTAESPNLYTLRLTLKQDDEVIECIEQQAGIRQIEMKHSLLCVNGKPILLNGVNRHDHHPEHGRTVPLDFLRDELLLMKANNINAIRTSHYPNHPLAYSLFNELGFYVIDECDLECHGFEEAASGTDKTPESFTTDNHAWEYAYVERMRQLVHRDINQPCVIMWSLGNEAFFGCNHKAMAAWTRKFDETRPIHYEGNRDAEVSDVYSYMYHSWESLVEKATEEHWTKPIILCEYAHAMGNGPGGLSDYQRAFREHRRLQGGFIWEWCNHGLLTTDTKTGISYYGYGGDFGDVRNDGNFVMDGLVNSDHVTPTPGLLQVKKIFQPISVSLEKGNLHITNLYDFQALNHLDCTWRYEKISSKDRFVVLLGDGKLDVEAGPGEMVKLPLPELAPPTDTCEYLLTVSFTLKKATPWAKTGYEIAWEQFVLQPTKLALLNEPEAVNRKLQVTETPLKITVTAGPSIFEFDKVKGRFAQWQFDGKPMLAQPAHLGFWRAPTDNDNPEDAKHWRWFGVDTMLERLAELTTTQTDTEITIKIRSRWASAVTAWGLECQTTFAVFDSGKLQVNFKLQPEGPVPKTMPRIGLDLLLVPGFSDVQWHGLEGESYPDSFEASRIGFFSSTVDDLFTNYEKPQACGNRHKTRWLVISQKPGYFVSGRRIECAMTTQMFDFTASHYTDEAFEMAKHPFELKKMEETLLSLNAAVHGLGTGSCGPGVGDPYKLKTVPIQFTIELNASIF</sequence>
<dbReference type="PRINTS" id="PR00132">
    <property type="entry name" value="GLHYDRLASE2"/>
</dbReference>
<comment type="similarity">
    <text evidence="2">Belongs to the glycosyl hydrolase 2 family.</text>
</comment>
<dbReference type="Proteomes" id="UP000193685">
    <property type="component" value="Unassembled WGS sequence"/>
</dbReference>
<dbReference type="STRING" id="56484.A0A1Y2F7Y4"/>
<dbReference type="Gene3D" id="2.60.120.260">
    <property type="entry name" value="Galactose-binding domain-like"/>
    <property type="match status" value="1"/>
</dbReference>
<reference evidence="8 9" key="1">
    <citation type="submission" date="2016-07" db="EMBL/GenBank/DDBJ databases">
        <title>Pervasive Adenine N6-methylation of Active Genes in Fungi.</title>
        <authorList>
            <consortium name="DOE Joint Genome Institute"/>
            <person name="Mondo S.J."/>
            <person name="Dannebaum R.O."/>
            <person name="Kuo R.C."/>
            <person name="Labutti K."/>
            <person name="Haridas S."/>
            <person name="Kuo A."/>
            <person name="Salamov A."/>
            <person name="Ahrendt S.R."/>
            <person name="Lipzen A."/>
            <person name="Sullivan W."/>
            <person name="Andreopoulos W.B."/>
            <person name="Clum A."/>
            <person name="Lindquist E."/>
            <person name="Daum C."/>
            <person name="Ramamoorthy G.K."/>
            <person name="Gryganskyi A."/>
            <person name="Culley D."/>
            <person name="Magnuson J.K."/>
            <person name="James T.Y."/>
            <person name="O'Malley M.A."/>
            <person name="Stajich J.E."/>
            <person name="Spatafora J.W."/>
            <person name="Visel A."/>
            <person name="Grigoriev I.V."/>
        </authorList>
    </citation>
    <scope>NUCLEOTIDE SEQUENCE [LARGE SCALE GENOMIC DNA]</scope>
    <source>
        <strain evidence="8 9">12-1054</strain>
    </source>
</reference>
<dbReference type="InterPro" id="IPR004199">
    <property type="entry name" value="B-gal_small/dom_5"/>
</dbReference>
<evidence type="ECO:0000313" key="9">
    <source>
        <dbReference type="Proteomes" id="UP000193685"/>
    </source>
</evidence>
<evidence type="ECO:0000256" key="4">
    <source>
        <dbReference type="ARBA" id="ARBA00022801"/>
    </source>
</evidence>
<keyword evidence="4 8" id="KW-0378">Hydrolase</keyword>
<dbReference type="InterPro" id="IPR006101">
    <property type="entry name" value="Glyco_hydro_2"/>
</dbReference>
<dbReference type="InterPro" id="IPR017853">
    <property type="entry name" value="GH"/>
</dbReference>
<dbReference type="SMART" id="SM01038">
    <property type="entry name" value="Bgal_small_N"/>
    <property type="match status" value="1"/>
</dbReference>
<dbReference type="InterPro" id="IPR008979">
    <property type="entry name" value="Galactose-bd-like_sf"/>
</dbReference>
<dbReference type="Gene3D" id="3.20.20.80">
    <property type="entry name" value="Glycosidases"/>
    <property type="match status" value="1"/>
</dbReference>
<dbReference type="InterPro" id="IPR006103">
    <property type="entry name" value="Glyco_hydro_2_cat"/>
</dbReference>
<name>A0A1Y2F7Y4_PROLT</name>
<dbReference type="InterPro" id="IPR011013">
    <property type="entry name" value="Gal_mutarotase_sf_dom"/>
</dbReference>
<dbReference type="OrthoDB" id="408320at2759"/>
<dbReference type="Pfam" id="PF02837">
    <property type="entry name" value="Glyco_hydro_2_N"/>
    <property type="match status" value="1"/>
</dbReference>
<dbReference type="EC" id="3.2.1.23" evidence="3"/>
<dbReference type="OMA" id="WASAMLD"/>
<dbReference type="InterPro" id="IPR014718">
    <property type="entry name" value="GH-type_carb-bd"/>
</dbReference>
<dbReference type="Pfam" id="PF16353">
    <property type="entry name" value="LacZ_4"/>
    <property type="match status" value="1"/>
</dbReference>
<dbReference type="SUPFAM" id="SSF51445">
    <property type="entry name" value="(Trans)glycosidases"/>
    <property type="match status" value="1"/>
</dbReference>
<dbReference type="GeneID" id="63787995"/>
<dbReference type="PANTHER" id="PTHR46323">
    <property type="entry name" value="BETA-GALACTOSIDASE"/>
    <property type="match status" value="1"/>
</dbReference>
<evidence type="ECO:0000313" key="8">
    <source>
        <dbReference type="EMBL" id="ORY79959.1"/>
    </source>
</evidence>
<dbReference type="GO" id="GO:0009341">
    <property type="term" value="C:beta-galactosidase complex"/>
    <property type="evidence" value="ECO:0007669"/>
    <property type="project" value="InterPro"/>
</dbReference>
<dbReference type="Gene3D" id="2.70.98.10">
    <property type="match status" value="1"/>
</dbReference>
<dbReference type="SUPFAM" id="SSF49785">
    <property type="entry name" value="Galactose-binding domain-like"/>
    <property type="match status" value="1"/>
</dbReference>
<dbReference type="PANTHER" id="PTHR46323:SF2">
    <property type="entry name" value="BETA-GALACTOSIDASE"/>
    <property type="match status" value="1"/>
</dbReference>
<dbReference type="Pfam" id="PF02929">
    <property type="entry name" value="Bgal_small_N"/>
    <property type="match status" value="1"/>
</dbReference>
<feature type="domain" description="Beta galactosidase small chain/" evidence="7">
    <location>
        <begin position="727"/>
        <end position="1003"/>
    </location>
</feature>
<evidence type="ECO:0000256" key="1">
    <source>
        <dbReference type="ARBA" id="ARBA00001412"/>
    </source>
</evidence>
<evidence type="ECO:0000256" key="3">
    <source>
        <dbReference type="ARBA" id="ARBA00012756"/>
    </source>
</evidence>
<evidence type="ECO:0000259" key="7">
    <source>
        <dbReference type="SMART" id="SM01038"/>
    </source>
</evidence>
<evidence type="ECO:0000256" key="2">
    <source>
        <dbReference type="ARBA" id="ARBA00007401"/>
    </source>
</evidence>
<dbReference type="RefSeq" id="XP_040724093.1">
    <property type="nucleotide sequence ID" value="XM_040871396.1"/>
</dbReference>
<accession>A0A1Y2F7Y4</accession>
<dbReference type="InterPro" id="IPR006104">
    <property type="entry name" value="Glyco_hydro_2_N"/>
</dbReference>
<dbReference type="InterPro" id="IPR050347">
    <property type="entry name" value="Bact_Beta-galactosidase"/>
</dbReference>
<dbReference type="Pfam" id="PF00703">
    <property type="entry name" value="Glyco_hydro_2"/>
    <property type="match status" value="1"/>
</dbReference>
<organism evidence="8 9">
    <name type="scientific">Protomyces lactucae-debilis</name>
    <dbReference type="NCBI Taxonomy" id="2754530"/>
    <lineage>
        <taxon>Eukaryota</taxon>
        <taxon>Fungi</taxon>
        <taxon>Dikarya</taxon>
        <taxon>Ascomycota</taxon>
        <taxon>Taphrinomycotina</taxon>
        <taxon>Taphrinomycetes</taxon>
        <taxon>Taphrinales</taxon>
        <taxon>Protomycetaceae</taxon>
        <taxon>Protomyces</taxon>
    </lineage>
</organism>
<keyword evidence="9" id="KW-1185">Reference proteome</keyword>
<keyword evidence="5" id="KW-0326">Glycosidase</keyword>
<proteinExistence type="inferred from homology"/>
<dbReference type="GO" id="GO:0005990">
    <property type="term" value="P:lactose catabolic process"/>
    <property type="evidence" value="ECO:0007669"/>
    <property type="project" value="TreeGrafter"/>
</dbReference>
<dbReference type="GO" id="GO:0030246">
    <property type="term" value="F:carbohydrate binding"/>
    <property type="evidence" value="ECO:0007669"/>
    <property type="project" value="InterPro"/>
</dbReference>
<dbReference type="EMBL" id="MCFI01000014">
    <property type="protein sequence ID" value="ORY79959.1"/>
    <property type="molecule type" value="Genomic_DNA"/>
</dbReference>
<dbReference type="FunFam" id="3.20.20.80:FF:000018">
    <property type="entry name" value="Beta-galactosidase"/>
    <property type="match status" value="1"/>
</dbReference>
<dbReference type="SUPFAM" id="SSF49303">
    <property type="entry name" value="beta-Galactosidase/glucuronidase domain"/>
    <property type="match status" value="2"/>
</dbReference>
<evidence type="ECO:0000256" key="6">
    <source>
        <dbReference type="ARBA" id="ARBA00032230"/>
    </source>
</evidence>
<dbReference type="InterPro" id="IPR006102">
    <property type="entry name" value="Ig-like_GH2"/>
</dbReference>
<dbReference type="Gene3D" id="2.60.40.10">
    <property type="entry name" value="Immunoglobulins"/>
    <property type="match status" value="2"/>
</dbReference>
<comment type="catalytic activity">
    <reaction evidence="1">
        <text>Hydrolysis of terminal non-reducing beta-D-galactose residues in beta-D-galactosides.</text>
        <dbReference type="EC" id="3.2.1.23"/>
    </reaction>
</comment>
<dbReference type="InterPro" id="IPR013783">
    <property type="entry name" value="Ig-like_fold"/>
</dbReference>
<dbReference type="InterPro" id="IPR032312">
    <property type="entry name" value="LacZ_4"/>
</dbReference>
<dbReference type="GO" id="GO:0004565">
    <property type="term" value="F:beta-galactosidase activity"/>
    <property type="evidence" value="ECO:0007669"/>
    <property type="project" value="UniProtKB-EC"/>
</dbReference>